<dbReference type="OrthoDB" id="8064436at2759"/>
<reference evidence="2 3" key="1">
    <citation type="journal article" date="2012" name="PLoS Pathog.">
        <title>Diverse lifestyles and strategies of plant pathogenesis encoded in the genomes of eighteen Dothideomycetes fungi.</title>
        <authorList>
            <person name="Ohm R.A."/>
            <person name="Feau N."/>
            <person name="Henrissat B."/>
            <person name="Schoch C.L."/>
            <person name="Horwitz B.A."/>
            <person name="Barry K.W."/>
            <person name="Condon B.J."/>
            <person name="Copeland A.C."/>
            <person name="Dhillon B."/>
            <person name="Glaser F."/>
            <person name="Hesse C.N."/>
            <person name="Kosti I."/>
            <person name="LaButti K."/>
            <person name="Lindquist E.A."/>
            <person name="Lucas S."/>
            <person name="Salamov A.A."/>
            <person name="Bradshaw R.E."/>
            <person name="Ciuffetti L."/>
            <person name="Hamelin R.C."/>
            <person name="Kema G.H.J."/>
            <person name="Lawrence C."/>
            <person name="Scott J.A."/>
            <person name="Spatafora J.W."/>
            <person name="Turgeon B.G."/>
            <person name="de Wit P.J.G.M."/>
            <person name="Zhong S."/>
            <person name="Goodwin S.B."/>
            <person name="Grigoriev I.V."/>
        </authorList>
    </citation>
    <scope>NUCLEOTIDE SEQUENCE [LARGE SCALE GENOMIC DNA]</scope>
    <source>
        <strain evidence="2 3">SO2202</strain>
    </source>
</reference>
<feature type="region of interest" description="Disordered" evidence="1">
    <location>
        <begin position="221"/>
        <end position="384"/>
    </location>
</feature>
<dbReference type="eggNOG" id="ENOG502QWJA">
    <property type="taxonomic scope" value="Eukaryota"/>
</dbReference>
<dbReference type="HOGENOM" id="CLU_044616_1_0_1"/>
<dbReference type="PANTHER" id="PTHR42067">
    <property type="entry name" value="YALI0C15378P"/>
    <property type="match status" value="1"/>
</dbReference>
<sequence length="384" mass="41978">MSPPTQHVLRLRRTDDKSAKHMLVNIAKEGRKDLDLKLIGTDQSELFVVSFKEADTKAYQDRNFKGNLEEWKTLLMFALLHHKPEGLLPDSLQGVETVAAISKTNATITIRKKVGEITQRLGTIPLQKTDTEVDTLEWVDAAAAEADGLRLQLDVLRASVESQRDSIAKLTTELDMLVRAKKAHEDELLSKFAALLNAKKLKIRDQQRLLKSAKIDSDAAIDVSRSKSASTPREASSSRGGKRKANGASLSPLTDSDAADEDGATVNGFDKGEGEGEGEGASRHDRVTPEPDEPDAAVEPVEDEEEHAASPEVLAGSGASHRVTQEQTQRRQPSQESDPMDVDEAAPTRQAPTRDMPPKTKEKEPTPPKASNIGDDEDETDDEL</sequence>
<feature type="compositionally biased region" description="Acidic residues" evidence="1">
    <location>
        <begin position="290"/>
        <end position="306"/>
    </location>
</feature>
<dbReference type="Gene3D" id="1.20.5.370">
    <property type="match status" value="1"/>
</dbReference>
<organism evidence="2 3">
    <name type="scientific">Sphaerulina musiva (strain SO2202)</name>
    <name type="common">Poplar stem canker fungus</name>
    <name type="synonym">Septoria musiva</name>
    <dbReference type="NCBI Taxonomy" id="692275"/>
    <lineage>
        <taxon>Eukaryota</taxon>
        <taxon>Fungi</taxon>
        <taxon>Dikarya</taxon>
        <taxon>Ascomycota</taxon>
        <taxon>Pezizomycotina</taxon>
        <taxon>Dothideomycetes</taxon>
        <taxon>Dothideomycetidae</taxon>
        <taxon>Mycosphaerellales</taxon>
        <taxon>Mycosphaerellaceae</taxon>
        <taxon>Sphaerulina</taxon>
    </lineage>
</organism>
<name>M3CMU8_SPHMS</name>
<dbReference type="STRING" id="692275.M3CMU8"/>
<dbReference type="RefSeq" id="XP_016763254.1">
    <property type="nucleotide sequence ID" value="XM_016904078.1"/>
</dbReference>
<feature type="compositionally biased region" description="Acidic residues" evidence="1">
    <location>
        <begin position="374"/>
        <end position="384"/>
    </location>
</feature>
<feature type="compositionally biased region" description="Polar residues" evidence="1">
    <location>
        <begin position="325"/>
        <end position="337"/>
    </location>
</feature>
<dbReference type="Proteomes" id="UP000016931">
    <property type="component" value="Unassembled WGS sequence"/>
</dbReference>
<evidence type="ECO:0000313" key="2">
    <source>
        <dbReference type="EMBL" id="EMF15133.1"/>
    </source>
</evidence>
<feature type="compositionally biased region" description="Polar residues" evidence="1">
    <location>
        <begin position="226"/>
        <end position="239"/>
    </location>
</feature>
<protein>
    <submittedName>
        <fullName evidence="2">Uncharacterized protein</fullName>
    </submittedName>
</protein>
<dbReference type="PANTHER" id="PTHR42067:SF1">
    <property type="entry name" value="MITOTIC APPARATUS PROTEIN P62"/>
    <property type="match status" value="1"/>
</dbReference>
<dbReference type="EMBL" id="KB456261">
    <property type="protein sequence ID" value="EMF15133.1"/>
    <property type="molecule type" value="Genomic_DNA"/>
</dbReference>
<keyword evidence="3" id="KW-1185">Reference proteome</keyword>
<dbReference type="OMA" id="IQLFDWS"/>
<dbReference type="GeneID" id="27901215"/>
<dbReference type="InterPro" id="IPR014751">
    <property type="entry name" value="XRCC4-like_C"/>
</dbReference>
<gene>
    <name evidence="2" type="ORF">SEPMUDRAFT_147097</name>
</gene>
<proteinExistence type="predicted"/>
<evidence type="ECO:0000256" key="1">
    <source>
        <dbReference type="SAM" id="MobiDB-lite"/>
    </source>
</evidence>
<dbReference type="SUPFAM" id="SSF58022">
    <property type="entry name" value="XRCC4, C-terminal oligomerization domain"/>
    <property type="match status" value="1"/>
</dbReference>
<accession>M3CMU8</accession>
<feature type="compositionally biased region" description="Basic and acidic residues" evidence="1">
    <location>
        <begin position="356"/>
        <end position="366"/>
    </location>
</feature>
<dbReference type="AlphaFoldDB" id="M3CMU8"/>
<evidence type="ECO:0000313" key="3">
    <source>
        <dbReference type="Proteomes" id="UP000016931"/>
    </source>
</evidence>
<feature type="compositionally biased region" description="Basic and acidic residues" evidence="1">
    <location>
        <begin position="270"/>
        <end position="289"/>
    </location>
</feature>